<reference evidence="3 5" key="1">
    <citation type="journal article" date="2006" name="Proc. Natl. Acad. Sci. U.S.A.">
        <title>Genome analysis of the smallest free-living eukaryote Ostreococcus tauri unveils many unique features.</title>
        <authorList>
            <person name="Derelle E."/>
            <person name="Ferraz C."/>
            <person name="Rombauts S."/>
            <person name="Rouze P."/>
            <person name="Worden A.Z."/>
            <person name="Robbens S."/>
            <person name="Partensky F."/>
            <person name="Degroeve S."/>
            <person name="Echeynie S."/>
            <person name="Cooke R."/>
            <person name="Saeys Y."/>
            <person name="Wuyts J."/>
            <person name="Jabbari K."/>
            <person name="Bowler C."/>
            <person name="Panaud O."/>
            <person name="Piegu B."/>
            <person name="Ball S.G."/>
            <person name="Ral J.-P."/>
            <person name="Bouget F.-Y."/>
            <person name="Piganeau G."/>
            <person name="De Baets B."/>
            <person name="Picard A."/>
            <person name="Delseny M."/>
            <person name="Demaille J."/>
            <person name="Van de Peer Y."/>
            <person name="Moreau H."/>
        </authorList>
    </citation>
    <scope>NUCLEOTIDE SEQUENCE [LARGE SCALE GENOMIC DNA]</scope>
    <source>
        <strain evidence="3 5">OTTH0595</strain>
    </source>
</reference>
<dbReference type="FunCoup" id="A0A090M1K2">
    <property type="interactions" value="786"/>
</dbReference>
<dbReference type="InterPro" id="IPR007150">
    <property type="entry name" value="HUS1/Mec3"/>
</dbReference>
<dbReference type="GO" id="GO:0000723">
    <property type="term" value="P:telomere maintenance"/>
    <property type="evidence" value="ECO:0007669"/>
    <property type="project" value="TreeGrafter"/>
</dbReference>
<sequence>MRLRGDLGDVGARWLERFAPVFERLGSEVTVMFSPQTIILLQSARATGGIDAHADLRVDEVFERLKMTSANDDKIAARLEPSALSRALRGMIALEATRVEARLVKRAASAESRAMPYLNFTAIDGRAEVSQDVPIVGPLNRAEVAACEKIVEANVVDVPYWLDCDRFALESVRETVERFARVSDFVEVTTTRSGSLYVTASRGSVRMLGSEYRGLRVLPAEADEYDERADDAGGVASRLAEIKSSGIGNTVMLSVKHLQRGLLGCASNPSNLLVGISSRGNYFELVFRYGAQTERDGDSVGFMVRIPVVADEQPE</sequence>
<organism evidence="3 5">
    <name type="scientific">Ostreococcus tauri</name>
    <name type="common">Marine green alga</name>
    <dbReference type="NCBI Taxonomy" id="70448"/>
    <lineage>
        <taxon>Eukaryota</taxon>
        <taxon>Viridiplantae</taxon>
        <taxon>Chlorophyta</taxon>
        <taxon>Mamiellophyceae</taxon>
        <taxon>Mamiellales</taxon>
        <taxon>Bathycoccaceae</taxon>
        <taxon>Ostreococcus</taxon>
    </lineage>
</organism>
<evidence type="ECO:0000256" key="1">
    <source>
        <dbReference type="ARBA" id="ARBA00004123"/>
    </source>
</evidence>
<dbReference type="GO" id="GO:0030896">
    <property type="term" value="C:checkpoint clamp complex"/>
    <property type="evidence" value="ECO:0007669"/>
    <property type="project" value="InterPro"/>
</dbReference>
<dbReference type="Proteomes" id="UP000195557">
    <property type="component" value="Unassembled WGS sequence"/>
</dbReference>
<dbReference type="GO" id="GO:0031573">
    <property type="term" value="P:mitotic intra-S DNA damage checkpoint signaling"/>
    <property type="evidence" value="ECO:0007669"/>
    <property type="project" value="TreeGrafter"/>
</dbReference>
<accession>A0A454XZG4</accession>
<dbReference type="GO" id="GO:0035861">
    <property type="term" value="C:site of double-strand break"/>
    <property type="evidence" value="ECO:0007669"/>
    <property type="project" value="TreeGrafter"/>
</dbReference>
<dbReference type="EMBL" id="KZ155776">
    <property type="protein sequence ID" value="OUS47805.1"/>
    <property type="molecule type" value="Genomic_DNA"/>
</dbReference>
<evidence type="ECO:0000313" key="3">
    <source>
        <dbReference type="EMBL" id="CEF98115.1"/>
    </source>
</evidence>
<dbReference type="Pfam" id="PF04005">
    <property type="entry name" value="Hus1"/>
    <property type="match status" value="1"/>
</dbReference>
<dbReference type="PANTHER" id="PTHR12900:SF0">
    <property type="entry name" value="CHECKPOINT PROTEIN"/>
    <property type="match status" value="1"/>
</dbReference>
<dbReference type="GO" id="GO:0006289">
    <property type="term" value="P:nucleotide-excision repair"/>
    <property type="evidence" value="ECO:0007669"/>
    <property type="project" value="TreeGrafter"/>
</dbReference>
<dbReference type="EMBL" id="CAID01000005">
    <property type="protein sequence ID" value="CEF98115.1"/>
    <property type="molecule type" value="Genomic_DNA"/>
</dbReference>
<dbReference type="AlphaFoldDB" id="A0A090M1K2"/>
<evidence type="ECO:0000313" key="4">
    <source>
        <dbReference type="EMBL" id="OUS47805.1"/>
    </source>
</evidence>
<dbReference type="Proteomes" id="UP000009170">
    <property type="component" value="Unassembled WGS sequence"/>
</dbReference>
<reference evidence="3" key="2">
    <citation type="journal article" date="2014" name="BMC Genomics">
        <title>An improved genome of the model marine alga Ostreococcus tauri unfolds by assessing Illumina de novo assemblies.</title>
        <authorList>
            <person name="Blanc-Mathieu R."/>
            <person name="Verhelst B."/>
            <person name="Derelle E."/>
            <person name="Rombauts S."/>
            <person name="Bouget F.Y."/>
            <person name="Carre I."/>
            <person name="Chateau A."/>
            <person name="Eyre-Walker A."/>
            <person name="Grimsley N."/>
            <person name="Moreau H."/>
            <person name="Piegu B."/>
            <person name="Rivals E."/>
            <person name="Schackwitz W."/>
            <person name="Van de Peer Y."/>
            <person name="Piganeau G."/>
        </authorList>
    </citation>
    <scope>NUCLEOTIDE SEQUENCE</scope>
    <source>
        <strain evidence="3">RCC4221</strain>
    </source>
</reference>
<dbReference type="GO" id="GO:0044778">
    <property type="term" value="P:meiotic DNA integrity checkpoint signaling"/>
    <property type="evidence" value="ECO:0007669"/>
    <property type="project" value="TreeGrafter"/>
</dbReference>
<dbReference type="GO" id="GO:0033314">
    <property type="term" value="P:mitotic DNA replication checkpoint signaling"/>
    <property type="evidence" value="ECO:0007669"/>
    <property type="project" value="TreeGrafter"/>
</dbReference>
<proteinExistence type="predicted"/>
<keyword evidence="2" id="KW-0539">Nucleus</keyword>
<comment type="subcellular location">
    <subcellularLocation>
        <location evidence="1">Nucleus</location>
    </subcellularLocation>
</comment>
<reference evidence="4" key="3">
    <citation type="submission" date="2017-04" db="EMBL/GenBank/DDBJ databases">
        <title>Population genomics of picophytoplankton unveils novel chromosome hypervariability.</title>
        <authorList>
            <consortium name="DOE Joint Genome Institute"/>
            <person name="Blanc-Mathieu R."/>
            <person name="Krasovec M."/>
            <person name="Hebrard M."/>
            <person name="Yau S."/>
            <person name="Desgranges E."/>
            <person name="Martin J."/>
            <person name="Schackwitz W."/>
            <person name="Kuo A."/>
            <person name="Salin G."/>
            <person name="Donnadieu C."/>
            <person name="Desdevises Y."/>
            <person name="Sanchez-Ferandin S."/>
            <person name="Moreau H."/>
            <person name="Rivals E."/>
            <person name="Grigoriev I.V."/>
            <person name="Grimsley N."/>
            <person name="Eyre-Walker A."/>
            <person name="Piganeau G."/>
        </authorList>
    </citation>
    <scope>NUCLEOTIDE SEQUENCE [LARGE SCALE GENOMIC DNA]</scope>
    <source>
        <strain evidence="4">RCC 1115</strain>
    </source>
</reference>
<dbReference type="OrthoDB" id="337750at2759"/>
<dbReference type="GO" id="GO:0000724">
    <property type="term" value="P:double-strand break repair via homologous recombination"/>
    <property type="evidence" value="ECO:0007669"/>
    <property type="project" value="TreeGrafter"/>
</dbReference>
<accession>A0A1Y5ILH6</accession>
<dbReference type="PANTHER" id="PTHR12900">
    <property type="entry name" value="MITOTIC AND DNA DAMAGE CHECKPOINT PROTEIN HUS1"/>
    <property type="match status" value="1"/>
</dbReference>
<evidence type="ECO:0000256" key="2">
    <source>
        <dbReference type="ARBA" id="ARBA00023242"/>
    </source>
</evidence>
<dbReference type="STRING" id="70448.A0A090M1K2"/>
<dbReference type="InParanoid" id="A0A090M1K2"/>
<dbReference type="Gene3D" id="3.70.10.10">
    <property type="match status" value="1"/>
</dbReference>
<evidence type="ECO:0000313" key="5">
    <source>
        <dbReference type="Proteomes" id="UP000009170"/>
    </source>
</evidence>
<accession>A0A090M1K2</accession>
<keyword evidence="5" id="KW-1185">Reference proteome</keyword>
<protein>
    <submittedName>
        <fullName evidence="3">Checkpoint protein Hus1/Mec3</fullName>
    </submittedName>
</protein>
<name>A0A090M1K2_OSTTA</name>
<gene>
    <name evidence="4" type="ORF">BE221DRAFT_203916</name>
    <name evidence="3" type="ORF">OT_ostta05g04190</name>
</gene>